<dbReference type="Proteomes" id="UP000179807">
    <property type="component" value="Unassembled WGS sequence"/>
</dbReference>
<feature type="region of interest" description="Disordered" evidence="2">
    <location>
        <begin position="302"/>
        <end position="340"/>
    </location>
</feature>
<comment type="caution">
    <text evidence="3">The sequence shown here is derived from an EMBL/GenBank/DDBJ whole genome shotgun (WGS) entry which is preliminary data.</text>
</comment>
<dbReference type="EMBL" id="MLAK01000326">
    <property type="protein sequence ID" value="OHT14694.1"/>
    <property type="molecule type" value="Genomic_DNA"/>
</dbReference>
<evidence type="ECO:0000256" key="2">
    <source>
        <dbReference type="SAM" id="MobiDB-lite"/>
    </source>
</evidence>
<dbReference type="AlphaFoldDB" id="A0A1J4KYA6"/>
<keyword evidence="1" id="KW-0175">Coiled coil</keyword>
<dbReference type="GeneID" id="94832774"/>
<accession>A0A1J4KYA6</accession>
<gene>
    <name evidence="3" type="ORF">TRFO_14876</name>
</gene>
<feature type="region of interest" description="Disordered" evidence="2">
    <location>
        <begin position="700"/>
        <end position="753"/>
    </location>
</feature>
<feature type="compositionally biased region" description="Basic and acidic residues" evidence="2">
    <location>
        <begin position="738"/>
        <end position="753"/>
    </location>
</feature>
<dbReference type="RefSeq" id="XP_068367830.1">
    <property type="nucleotide sequence ID" value="XM_068498070.1"/>
</dbReference>
<dbReference type="VEuPathDB" id="TrichDB:TRFO_14876"/>
<feature type="compositionally biased region" description="Polar residues" evidence="2">
    <location>
        <begin position="481"/>
        <end position="494"/>
    </location>
</feature>
<feature type="coiled-coil region" evidence="1">
    <location>
        <begin position="590"/>
        <end position="621"/>
    </location>
</feature>
<sequence>MTKVVVHASQSESRKNEKLLNQQIATKVEKLYITHENDIFLTEQNTQDFLQDKKTTEIQEPIKIQEPTEIQEPVKILEPTEIQEPTKIHESSELPSIFILPKIITQPLTNYEEIIPDSIPSPISENAILSHNLDNTTETDTRFHHSQETNHIQEEEFQKLTRDGIKIFATKFTKVIDNLNYQRKRKLRDKLIKKRNGKAAKLANYKMKIKSPENPSKNINHKKLIPKKQINENKANIDKSLNKHRKIVSNTNEITTVTNNRRKVKKQDFDIDSLHEELPIERIFENVDKLLSYQPILPEIQTTEGINHPAKPNETLNQEKHEMNPNQPKQSNHENETETNNEINNEIETETSETSTYSLNNLPNIFERVDSLVHFNPKSKNWEANEDKSISIKDPHKIINSTSISTNEIVETERNMNGIVLEEEEYSHEEIPVDLIFVNAHKLLSYNLDHKEPTPLESRNSRKIPKTIGSNDKENRYEGKQQIQETENEISETSTYSLKDLPNIFERIDSLINFNPETNIHQENDNLSEKSIEAKEEEYSKEEIPVEKIFENVEKLLVDFIPVNQETKIKMNQPQTNINVSESEKEDIIIEEIIIQKEEAENQKNIDKEKEEENSEEYSQEELPITPIFNKIDKLLSYLPVYSEKKTEEKDNENIEDNEIEILKNENEASETSSYSLKNLPNIFENIDSLINFNPEPKKLEVRENKSESKHDQHDTTERENSSPEEIYDRNDDENYDEYSKEAKENEDKQDDKIHIHTNETENSEMSTYSLKNISNIFDQIDSLVNFEIKNNNDQCFVAKEDSITENILSQNHPTQNQEELDYSYEKIPIERIFENVDKLLSYQPTLPEIVMTEGINHLAKPNETPNHENETETNNEIETETSETSTYSMNNLPNIFERIDSLVHFNPESKNSIETEKIELKKEFQKQQAQSGKEDENSEMSTYSLNNIPNIFEQIDSLIHFNPESQIISTTETALECQENNERLIAISNKEISDHETEESEYTFPQITSINDKINNLLSYEPLNHVHQNIEELNCSSGNENFSIYDKINALLSFSNDDENHSIYVMDKNSRNNTQRNIKSSNDVKPDKINFHEIQRPNTEGNSPIEKVEVKEPENPPPQKPTPRRLKNKTPIRRDIMNVSFA</sequence>
<feature type="region of interest" description="Disordered" evidence="2">
    <location>
        <begin position="1095"/>
        <end position="1143"/>
    </location>
</feature>
<proteinExistence type="predicted"/>
<feature type="compositionally biased region" description="Basic residues" evidence="2">
    <location>
        <begin position="1123"/>
        <end position="1132"/>
    </location>
</feature>
<feature type="region of interest" description="Disordered" evidence="2">
    <location>
        <begin position="645"/>
        <end position="674"/>
    </location>
</feature>
<feature type="region of interest" description="Disordered" evidence="2">
    <location>
        <begin position="451"/>
        <end position="494"/>
    </location>
</feature>
<evidence type="ECO:0000313" key="3">
    <source>
        <dbReference type="EMBL" id="OHT14694.1"/>
    </source>
</evidence>
<keyword evidence="4" id="KW-1185">Reference proteome</keyword>
<feature type="compositionally biased region" description="Acidic residues" evidence="2">
    <location>
        <begin position="872"/>
        <end position="882"/>
    </location>
</feature>
<organism evidence="3 4">
    <name type="scientific">Tritrichomonas foetus</name>
    <dbReference type="NCBI Taxonomy" id="1144522"/>
    <lineage>
        <taxon>Eukaryota</taxon>
        <taxon>Metamonada</taxon>
        <taxon>Parabasalia</taxon>
        <taxon>Tritrichomonadida</taxon>
        <taxon>Tritrichomonadidae</taxon>
        <taxon>Tritrichomonas</taxon>
    </lineage>
</organism>
<evidence type="ECO:0000313" key="4">
    <source>
        <dbReference type="Proteomes" id="UP000179807"/>
    </source>
</evidence>
<reference evidence="3" key="1">
    <citation type="submission" date="2016-10" db="EMBL/GenBank/DDBJ databases">
        <authorList>
            <person name="Benchimol M."/>
            <person name="Almeida L.G."/>
            <person name="Vasconcelos A.T."/>
            <person name="Perreira-Neves A."/>
            <person name="Rosa I.A."/>
            <person name="Tasca T."/>
            <person name="Bogo M.R."/>
            <person name="de Souza W."/>
        </authorList>
    </citation>
    <scope>NUCLEOTIDE SEQUENCE [LARGE SCALE GENOMIC DNA]</scope>
    <source>
        <strain evidence="3">K</strain>
    </source>
</reference>
<protein>
    <submittedName>
        <fullName evidence="3">Uncharacterized protein</fullName>
    </submittedName>
</protein>
<feature type="compositionally biased region" description="Basic and acidic residues" evidence="2">
    <location>
        <begin position="700"/>
        <end position="730"/>
    </location>
</feature>
<evidence type="ECO:0000256" key="1">
    <source>
        <dbReference type="SAM" id="Coils"/>
    </source>
</evidence>
<feature type="region of interest" description="Disordered" evidence="2">
    <location>
        <begin position="860"/>
        <end position="888"/>
    </location>
</feature>
<name>A0A1J4KYA6_9EUKA</name>